<protein>
    <submittedName>
        <fullName evidence="8">Membrane protein</fullName>
    </submittedName>
</protein>
<feature type="domain" description="EamA" evidence="7">
    <location>
        <begin position="166"/>
        <end position="295"/>
    </location>
</feature>
<organism evidence="8 9">
    <name type="scientific">Aliidongia dinghuensis</name>
    <dbReference type="NCBI Taxonomy" id="1867774"/>
    <lineage>
        <taxon>Bacteria</taxon>
        <taxon>Pseudomonadati</taxon>
        <taxon>Pseudomonadota</taxon>
        <taxon>Alphaproteobacteria</taxon>
        <taxon>Rhodospirillales</taxon>
        <taxon>Dongiaceae</taxon>
        <taxon>Aliidongia</taxon>
    </lineage>
</organism>
<evidence type="ECO:0000256" key="6">
    <source>
        <dbReference type="SAM" id="Phobius"/>
    </source>
</evidence>
<sequence>MTKTSHGPLAWPGAPLALGSAVLFGASTPLAKLLLGAVDPWLLAGLLYLGSGAGLAFVHFGRRSLGIAPPETSLTRADLPWLAAVVVAGGAIGPVLLMVGLSTTPASSAALLLNLEGLATMGIAWLAFHENADRRILMGAAAILVGALLLSWQGAPSGSGSSGIGWGALAIMGACLAWGIDNNLTRRLSSADPVQIAMTKGLAAGAANLALALWHGAALPPAGPALSAAVVGFFGYGVSLVMFVLGLRHLGAARTGAYFSLAPFVGAVLGLVLFGEPLTARLLGAAVLMGFGLYLHLVEHHDHEHEHAELVHDHVHVHDEHHQHAHEPGTPAGEPHAHMHRHAPMIHRHPHYPDLHHRHAHPH</sequence>
<feature type="transmembrane region" description="Helical" evidence="6">
    <location>
        <begin position="81"/>
        <end position="101"/>
    </location>
</feature>
<dbReference type="InterPro" id="IPR037185">
    <property type="entry name" value="EmrE-like"/>
</dbReference>
<dbReference type="PANTHER" id="PTHR32322:SF2">
    <property type="entry name" value="EAMA DOMAIN-CONTAINING PROTEIN"/>
    <property type="match status" value="1"/>
</dbReference>
<feature type="transmembrane region" description="Helical" evidence="6">
    <location>
        <begin position="107"/>
        <end position="128"/>
    </location>
</feature>
<dbReference type="EMBL" id="BMJQ01000008">
    <property type="protein sequence ID" value="GGF24469.1"/>
    <property type="molecule type" value="Genomic_DNA"/>
</dbReference>
<feature type="transmembrane region" description="Helical" evidence="6">
    <location>
        <begin position="201"/>
        <end position="219"/>
    </location>
</feature>
<dbReference type="Proteomes" id="UP000646365">
    <property type="component" value="Unassembled WGS sequence"/>
</dbReference>
<feature type="transmembrane region" description="Helical" evidence="6">
    <location>
        <begin position="41"/>
        <end position="60"/>
    </location>
</feature>
<dbReference type="InterPro" id="IPR050638">
    <property type="entry name" value="AA-Vitamin_Transporters"/>
</dbReference>
<dbReference type="InterPro" id="IPR000620">
    <property type="entry name" value="EamA_dom"/>
</dbReference>
<dbReference type="Pfam" id="PF00892">
    <property type="entry name" value="EamA"/>
    <property type="match status" value="2"/>
</dbReference>
<accession>A0A8J3E2U4</accession>
<dbReference type="AlphaFoldDB" id="A0A8J3E2U4"/>
<feature type="transmembrane region" description="Helical" evidence="6">
    <location>
        <begin position="135"/>
        <end position="152"/>
    </location>
</feature>
<dbReference type="PANTHER" id="PTHR32322">
    <property type="entry name" value="INNER MEMBRANE TRANSPORTER"/>
    <property type="match status" value="1"/>
</dbReference>
<comment type="similarity">
    <text evidence="2">Belongs to the EamA transporter family.</text>
</comment>
<evidence type="ECO:0000256" key="1">
    <source>
        <dbReference type="ARBA" id="ARBA00004141"/>
    </source>
</evidence>
<comment type="subcellular location">
    <subcellularLocation>
        <location evidence="1">Membrane</location>
        <topology evidence="1">Multi-pass membrane protein</topology>
    </subcellularLocation>
</comment>
<keyword evidence="4 6" id="KW-1133">Transmembrane helix</keyword>
<evidence type="ECO:0000313" key="9">
    <source>
        <dbReference type="Proteomes" id="UP000646365"/>
    </source>
</evidence>
<feature type="transmembrane region" description="Helical" evidence="6">
    <location>
        <begin position="257"/>
        <end position="274"/>
    </location>
</feature>
<proteinExistence type="inferred from homology"/>
<gene>
    <name evidence="8" type="ORF">GCM10011611_33150</name>
</gene>
<evidence type="ECO:0000259" key="7">
    <source>
        <dbReference type="Pfam" id="PF00892"/>
    </source>
</evidence>
<dbReference type="SUPFAM" id="SSF103481">
    <property type="entry name" value="Multidrug resistance efflux transporter EmrE"/>
    <property type="match status" value="2"/>
</dbReference>
<evidence type="ECO:0000313" key="8">
    <source>
        <dbReference type="EMBL" id="GGF24469.1"/>
    </source>
</evidence>
<evidence type="ECO:0000256" key="2">
    <source>
        <dbReference type="ARBA" id="ARBA00007362"/>
    </source>
</evidence>
<evidence type="ECO:0000256" key="5">
    <source>
        <dbReference type="ARBA" id="ARBA00023136"/>
    </source>
</evidence>
<keyword evidence="3 6" id="KW-0812">Transmembrane</keyword>
<comment type="caution">
    <text evidence="8">The sequence shown here is derived from an EMBL/GenBank/DDBJ whole genome shotgun (WGS) entry which is preliminary data.</text>
</comment>
<reference evidence="8" key="1">
    <citation type="journal article" date="2014" name="Int. J. Syst. Evol. Microbiol.">
        <title>Complete genome sequence of Corynebacterium casei LMG S-19264T (=DSM 44701T), isolated from a smear-ripened cheese.</title>
        <authorList>
            <consortium name="US DOE Joint Genome Institute (JGI-PGF)"/>
            <person name="Walter F."/>
            <person name="Albersmeier A."/>
            <person name="Kalinowski J."/>
            <person name="Ruckert C."/>
        </authorList>
    </citation>
    <scope>NUCLEOTIDE SEQUENCE</scope>
    <source>
        <strain evidence="8">CGMCC 1.15725</strain>
    </source>
</reference>
<feature type="transmembrane region" description="Helical" evidence="6">
    <location>
        <begin position="225"/>
        <end position="245"/>
    </location>
</feature>
<evidence type="ECO:0000256" key="3">
    <source>
        <dbReference type="ARBA" id="ARBA00022692"/>
    </source>
</evidence>
<dbReference type="GO" id="GO:0016020">
    <property type="term" value="C:membrane"/>
    <property type="evidence" value="ECO:0007669"/>
    <property type="project" value="UniProtKB-SubCell"/>
</dbReference>
<evidence type="ECO:0000256" key="4">
    <source>
        <dbReference type="ARBA" id="ARBA00022989"/>
    </source>
</evidence>
<keyword evidence="9" id="KW-1185">Reference proteome</keyword>
<dbReference type="RefSeq" id="WP_189047720.1">
    <property type="nucleotide sequence ID" value="NZ_BMJQ01000008.1"/>
</dbReference>
<name>A0A8J3E2U4_9PROT</name>
<reference evidence="8" key="2">
    <citation type="submission" date="2020-09" db="EMBL/GenBank/DDBJ databases">
        <authorList>
            <person name="Sun Q."/>
            <person name="Zhou Y."/>
        </authorList>
    </citation>
    <scope>NUCLEOTIDE SEQUENCE</scope>
    <source>
        <strain evidence="8">CGMCC 1.15725</strain>
    </source>
</reference>
<feature type="domain" description="EamA" evidence="7">
    <location>
        <begin position="12"/>
        <end position="151"/>
    </location>
</feature>
<feature type="transmembrane region" description="Helical" evidence="6">
    <location>
        <begin position="164"/>
        <end position="180"/>
    </location>
</feature>
<keyword evidence="5 6" id="KW-0472">Membrane</keyword>